<feature type="region of interest" description="Disordered" evidence="1">
    <location>
        <begin position="60"/>
        <end position="170"/>
    </location>
</feature>
<keyword evidence="4" id="KW-1185">Reference proteome</keyword>
<feature type="compositionally biased region" description="Low complexity" evidence="1">
    <location>
        <begin position="188"/>
        <end position="202"/>
    </location>
</feature>
<feature type="region of interest" description="Disordered" evidence="1">
    <location>
        <begin position="534"/>
        <end position="560"/>
    </location>
</feature>
<feature type="compositionally biased region" description="Low complexity" evidence="1">
    <location>
        <begin position="957"/>
        <end position="969"/>
    </location>
</feature>
<proteinExistence type="predicted"/>
<name>A0AAD3DSM1_9CHLO</name>
<feature type="compositionally biased region" description="Polar residues" evidence="1">
    <location>
        <begin position="486"/>
        <end position="499"/>
    </location>
</feature>
<dbReference type="Proteomes" id="UP001054857">
    <property type="component" value="Unassembled WGS sequence"/>
</dbReference>
<dbReference type="AlphaFoldDB" id="A0AAD3DSM1"/>
<reference evidence="3 4" key="1">
    <citation type="journal article" date="2021" name="Sci. Rep.">
        <title>Genome sequencing of the multicellular alga Astrephomene provides insights into convergent evolution of germ-soma differentiation.</title>
        <authorList>
            <person name="Yamashita S."/>
            <person name="Yamamoto K."/>
            <person name="Matsuzaki R."/>
            <person name="Suzuki S."/>
            <person name="Yamaguchi H."/>
            <person name="Hirooka S."/>
            <person name="Minakuchi Y."/>
            <person name="Miyagishima S."/>
            <person name="Kawachi M."/>
            <person name="Toyoda A."/>
            <person name="Nozaki H."/>
        </authorList>
    </citation>
    <scope>NUCLEOTIDE SEQUENCE [LARGE SCALE GENOMIC DNA]</scope>
    <source>
        <strain evidence="3 4">NIES-4017</strain>
    </source>
</reference>
<feature type="compositionally biased region" description="Polar residues" evidence="1">
    <location>
        <begin position="154"/>
        <end position="168"/>
    </location>
</feature>
<keyword evidence="2" id="KW-0812">Transmembrane</keyword>
<feature type="region of interest" description="Disordered" evidence="1">
    <location>
        <begin position="1179"/>
        <end position="1208"/>
    </location>
</feature>
<protein>
    <submittedName>
        <fullName evidence="3">Uncharacterized protein</fullName>
    </submittedName>
</protein>
<feature type="compositionally biased region" description="Basic and acidic residues" evidence="1">
    <location>
        <begin position="707"/>
        <end position="717"/>
    </location>
</feature>
<feature type="transmembrane region" description="Helical" evidence="2">
    <location>
        <begin position="29"/>
        <end position="51"/>
    </location>
</feature>
<dbReference type="EMBL" id="BMAR01000018">
    <property type="protein sequence ID" value="GFR47354.1"/>
    <property type="molecule type" value="Genomic_DNA"/>
</dbReference>
<feature type="region of interest" description="Disordered" evidence="1">
    <location>
        <begin position="441"/>
        <end position="500"/>
    </location>
</feature>
<keyword evidence="2" id="KW-1133">Transmembrane helix</keyword>
<feature type="compositionally biased region" description="Gly residues" evidence="1">
    <location>
        <begin position="130"/>
        <end position="141"/>
    </location>
</feature>
<evidence type="ECO:0000256" key="1">
    <source>
        <dbReference type="SAM" id="MobiDB-lite"/>
    </source>
</evidence>
<organism evidence="3 4">
    <name type="scientific">Astrephomene gubernaculifera</name>
    <dbReference type="NCBI Taxonomy" id="47775"/>
    <lineage>
        <taxon>Eukaryota</taxon>
        <taxon>Viridiplantae</taxon>
        <taxon>Chlorophyta</taxon>
        <taxon>core chlorophytes</taxon>
        <taxon>Chlorophyceae</taxon>
        <taxon>CS clade</taxon>
        <taxon>Chlamydomonadales</taxon>
        <taxon>Astrephomenaceae</taxon>
        <taxon>Astrephomene</taxon>
    </lineage>
</organism>
<feature type="region of interest" description="Disordered" evidence="1">
    <location>
        <begin position="605"/>
        <end position="637"/>
    </location>
</feature>
<feature type="compositionally biased region" description="Gly residues" evidence="1">
    <location>
        <begin position="84"/>
        <end position="95"/>
    </location>
</feature>
<evidence type="ECO:0000313" key="4">
    <source>
        <dbReference type="Proteomes" id="UP001054857"/>
    </source>
</evidence>
<accession>A0AAD3DSM1</accession>
<feature type="region of interest" description="Disordered" evidence="1">
    <location>
        <begin position="188"/>
        <end position="218"/>
    </location>
</feature>
<feature type="region of interest" description="Disordered" evidence="1">
    <location>
        <begin position="704"/>
        <end position="726"/>
    </location>
</feature>
<keyword evidence="2" id="KW-0472">Membrane</keyword>
<evidence type="ECO:0000256" key="2">
    <source>
        <dbReference type="SAM" id="Phobius"/>
    </source>
</evidence>
<gene>
    <name evidence="3" type="ORF">Agub_g9059</name>
</gene>
<sequence>MSTASSPPANTSTDRIPWWMPGESTALRVGVFVALCVSAVLAVVAVSYTMWRWRKWMRRRRQPGRPWEAQGGSKPSPRSARNSSGGGGGASGGSGNAARPGTHAPAHAISSPRGRGPQGVVTGELAVAAGVGGQPGRGGGSQQSPLRTGEDTQQRTNEQSPGLPTRCSTPRALRDLDTARLEDSQCAAGSVACSASGSTASTLPPLRSGAELGGSGGGSACGNATAAAAAGGVGLRAHPATWPTSSSASPRLLSPRMAGVAHPAGMAASPHAGSSNTCTARPLFESYHERDIERRLRQAVFGLQTAPGGAATGCLSPPQQMPAPPMPAVATPGTEMGLASPRQAGVGTAAGSAGAGGAAQQGPWLWWPATGASAAATTPLDADLCARDLLLGRARRPVFRQAPFALLEPTVLQAQGASEAVVSTPVRVSLMAPEPAVLPAPTAAAAHGADRSTDQQEGSRGQAVTDVVHDSEDTEPVTVADEAGSDASNATQEAVQSPARTAVQRILEEAAEDAADAPLMGQLTLGMWTQRASGGELQEAGGQQHELQSDQPQAAPLHVQQQDPLEDPMRQGALVAADQEVQQLEGHCPLSGQCNEDVALLVQHQQQEEAETQRGRPSSNSSSCSGGQPDASTAEPLTAGSAAACELAGELDGGFQLPAAAPLAAAANAAADDSTSRCTSKECAFPVGPTSEVQHADGQLAVANGQDAEHSSQHGQHEQLSTQPACPAVRAGSMHAFQVALPTPVAAGSPGTADVSISHDPRPAIFPDQNPQYPPPQPASPAIAVASPVHLHPNAALFGNLRGLPGAIPVLGNAAVLLLNPGLLRHPLGSNSSPGDCTSACYGPLAMPVMYGAYNRGPPSQAVATVLACLGHNPAEVSPAHVVGPTAGAAEMREQQSWDPMDGGDLLQQLRQRRQRLNGPLGQRRYMTSPGDPLSQQLAQLLSLDEAPEQQEQPATPVSVAGSQSAAPGAPAGAACIVSAAATDTATAAPDGNCRVTADAEDAGVKCTTTSPWESPVAAAAAMGSTQVPAELSPARTVGSSAGKGKGEATAVAVTPAGVAAGGSSAWPHTPPHVTCSTLSPIASSLSSTTLPTFGATSVDMMAEQEPRWHQGLYDPESPLVAGQEGTPALSNEVLPHGSFVTNVWLEKGQLQQAGWPASGASGPEGPLATKVAERLMTNNPLFQRGEVAGQGDDVTQGADSAREEEDV</sequence>
<comment type="caution">
    <text evidence="3">The sequence shown here is derived from an EMBL/GenBank/DDBJ whole genome shotgun (WGS) entry which is preliminary data.</text>
</comment>
<feature type="region of interest" description="Disordered" evidence="1">
    <location>
        <begin position="947"/>
        <end position="969"/>
    </location>
</feature>
<evidence type="ECO:0000313" key="3">
    <source>
        <dbReference type="EMBL" id="GFR47354.1"/>
    </source>
</evidence>